<accession>A0ABS9C9F6</accession>
<evidence type="ECO:0000313" key="1">
    <source>
        <dbReference type="EMBL" id="MCF2221066.1"/>
    </source>
</evidence>
<comment type="caution">
    <text evidence="1">The sequence shown here is derived from an EMBL/GenBank/DDBJ whole genome shotgun (WGS) entry which is preliminary data.</text>
</comment>
<gene>
    <name evidence="1" type="ORF">H9Q08_17405</name>
</gene>
<organism evidence="1 2">
    <name type="scientific">Chryseobacterium indicum</name>
    <dbReference type="NCBI Taxonomy" id="2766954"/>
    <lineage>
        <taxon>Bacteria</taxon>
        <taxon>Pseudomonadati</taxon>
        <taxon>Bacteroidota</taxon>
        <taxon>Flavobacteriia</taxon>
        <taxon>Flavobacteriales</taxon>
        <taxon>Weeksellaceae</taxon>
        <taxon>Chryseobacterium group</taxon>
        <taxon>Chryseobacterium</taxon>
    </lineage>
</organism>
<dbReference type="RefSeq" id="WP_235132412.1">
    <property type="nucleotide sequence ID" value="NZ_JACSGT010000002.1"/>
</dbReference>
<reference evidence="1" key="1">
    <citation type="submission" date="2021-08" db="EMBL/GenBank/DDBJ databases">
        <title>Complete genome sequence of Chryseobacterium sp strain PS-8.</title>
        <authorList>
            <person name="Das S.K."/>
        </authorList>
    </citation>
    <scope>NUCLEOTIDE SEQUENCE</scope>
    <source>
        <strain evidence="1">PS-8</strain>
    </source>
</reference>
<proteinExistence type="predicted"/>
<sequence>MKTKEILTPSMEKILVHLATFKYLTISQLLRLNVMKDKRNLNRTLSQLRQMAKPLIQSLNFAVHPQKGKLESIHYLTSYGAELLKRYYGERLPVRYPKSHSPFLQFDYEHRLSVVRFEIELRIFAEKNDLGVSFFTTYFDKVSTGNEKGYRAASAIMLENKEYLIADALFMLSTQRREELYSVEVFCDKGIARILKSITRHLQALNQGMPSKQFELEHGSRVLCLFKHKSTQLNVMDKLSKDPLFSETKDHFLFKSLDELETEKFFDWLLYDGTQAGLFE</sequence>
<keyword evidence="2" id="KW-1185">Reference proteome</keyword>
<evidence type="ECO:0000313" key="2">
    <source>
        <dbReference type="Proteomes" id="UP001430374"/>
    </source>
</evidence>
<name>A0ABS9C9F6_9FLAO</name>
<protein>
    <recommendedName>
        <fullName evidence="3">WYL domain-containing protein</fullName>
    </recommendedName>
</protein>
<dbReference type="Proteomes" id="UP001430374">
    <property type="component" value="Unassembled WGS sequence"/>
</dbReference>
<evidence type="ECO:0008006" key="3">
    <source>
        <dbReference type="Google" id="ProtNLM"/>
    </source>
</evidence>
<dbReference type="EMBL" id="JACSGT010000002">
    <property type="protein sequence ID" value="MCF2221066.1"/>
    <property type="molecule type" value="Genomic_DNA"/>
</dbReference>